<dbReference type="InterPro" id="IPR004401">
    <property type="entry name" value="YbaB/EbfC"/>
</dbReference>
<protein>
    <submittedName>
        <fullName evidence="2">YbaB/EbfC DNA-binding family protein</fullName>
    </submittedName>
</protein>
<comment type="caution">
    <text evidence="2">The sequence shown here is derived from an EMBL/GenBank/DDBJ whole genome shotgun (WGS) entry which is preliminary data.</text>
</comment>
<dbReference type="OrthoDB" id="3685284at2"/>
<dbReference type="EMBL" id="PJNB01000001">
    <property type="protein sequence ID" value="PKW19528.1"/>
    <property type="molecule type" value="Genomic_DNA"/>
</dbReference>
<proteinExistence type="predicted"/>
<keyword evidence="2" id="KW-0238">DNA-binding</keyword>
<keyword evidence="3" id="KW-1185">Reference proteome</keyword>
<evidence type="ECO:0000313" key="2">
    <source>
        <dbReference type="EMBL" id="PKW19528.1"/>
    </source>
</evidence>
<dbReference type="AlphaFoldDB" id="A0A2N3Y9D1"/>
<evidence type="ECO:0000313" key="3">
    <source>
        <dbReference type="Proteomes" id="UP000233786"/>
    </source>
</evidence>
<feature type="compositionally biased region" description="Basic and acidic residues" evidence="1">
    <location>
        <begin position="123"/>
        <end position="135"/>
    </location>
</feature>
<dbReference type="GO" id="GO:0003677">
    <property type="term" value="F:DNA binding"/>
    <property type="evidence" value="ECO:0007669"/>
    <property type="project" value="UniProtKB-KW"/>
</dbReference>
<sequence>MGEPVFGVDGARTEEEIRRWAAGVQAKAERYQQMQQQVTAVTASAESRDGVVRVTVDSAGAVTDLQITDDARRMSGAGLAEAVLTTMRQAQAGIRDQVAEVMSATVGDDTETVNAVMSAYQERFPDPEAGERAEQPPDDEDFNDDTYLR</sequence>
<dbReference type="Proteomes" id="UP000233786">
    <property type="component" value="Unassembled WGS sequence"/>
</dbReference>
<dbReference type="Pfam" id="PF02575">
    <property type="entry name" value="YbaB_DNA_bd"/>
    <property type="match status" value="1"/>
</dbReference>
<dbReference type="STRING" id="994479.GCA_000194155_00458"/>
<dbReference type="RefSeq" id="WP_010306163.1">
    <property type="nucleotide sequence ID" value="NZ_CP061007.1"/>
</dbReference>
<dbReference type="SUPFAM" id="SSF82607">
    <property type="entry name" value="YbaB-like"/>
    <property type="match status" value="1"/>
</dbReference>
<gene>
    <name evidence="2" type="ORF">A8926_7700</name>
</gene>
<reference evidence="2" key="1">
    <citation type="submission" date="2017-12" db="EMBL/GenBank/DDBJ databases">
        <title>Sequencing the genomes of 1000 Actinobacteria strains.</title>
        <authorList>
            <person name="Klenk H.-P."/>
        </authorList>
    </citation>
    <scope>NUCLEOTIDE SEQUENCE [LARGE SCALE GENOMIC DNA]</scope>
    <source>
        <strain evidence="2">DSM 44228</strain>
    </source>
</reference>
<dbReference type="InterPro" id="IPR036894">
    <property type="entry name" value="YbaB-like_sf"/>
</dbReference>
<feature type="region of interest" description="Disordered" evidence="1">
    <location>
        <begin position="121"/>
        <end position="149"/>
    </location>
</feature>
<dbReference type="Gene3D" id="3.30.1310.10">
    <property type="entry name" value="Nucleoid-associated protein YbaB-like domain"/>
    <property type="match status" value="1"/>
</dbReference>
<organism evidence="2 3">
    <name type="scientific">Saccharopolyspora spinosa</name>
    <dbReference type="NCBI Taxonomy" id="60894"/>
    <lineage>
        <taxon>Bacteria</taxon>
        <taxon>Bacillati</taxon>
        <taxon>Actinomycetota</taxon>
        <taxon>Actinomycetes</taxon>
        <taxon>Pseudonocardiales</taxon>
        <taxon>Pseudonocardiaceae</taxon>
        <taxon>Saccharopolyspora</taxon>
    </lineage>
</organism>
<feature type="compositionally biased region" description="Acidic residues" evidence="1">
    <location>
        <begin position="136"/>
        <end position="149"/>
    </location>
</feature>
<name>A0A2N3Y9D1_SACSN</name>
<evidence type="ECO:0000256" key="1">
    <source>
        <dbReference type="SAM" id="MobiDB-lite"/>
    </source>
</evidence>
<accession>A0A2N3Y9D1</accession>